<evidence type="ECO:0000256" key="1">
    <source>
        <dbReference type="SAM" id="Phobius"/>
    </source>
</evidence>
<name>A0A1C6X8X1_PLACE</name>
<keyword evidence="1" id="KW-0812">Transmembrane</keyword>
<dbReference type="Pfam" id="PF06022">
    <property type="entry name" value="Cir_Bir_Yir"/>
    <property type="match status" value="1"/>
</dbReference>
<reference evidence="2 3" key="1">
    <citation type="submission" date="2016-08" db="EMBL/GenBank/DDBJ databases">
        <authorList>
            <consortium name="Pathogen Informatics"/>
        </authorList>
    </citation>
    <scope>NUCLEOTIDE SEQUENCE [LARGE SCALE GENOMIC DNA]</scope>
    <source>
        <strain evidence="2 3">DS</strain>
    </source>
</reference>
<gene>
    <name evidence="2" type="ORF">PCHDS_000031900</name>
</gene>
<keyword evidence="1" id="KW-0472">Membrane</keyword>
<feature type="transmembrane region" description="Helical" evidence="1">
    <location>
        <begin position="267"/>
        <end position="288"/>
    </location>
</feature>
<dbReference type="InterPro" id="IPR006477">
    <property type="entry name" value="Yir_bir_cir"/>
</dbReference>
<keyword evidence="1" id="KW-1133">Transmembrane helix</keyword>
<dbReference type="EMBL" id="LT608182">
    <property type="protein sequence ID" value="SCL99836.1"/>
    <property type="molecule type" value="Genomic_DNA"/>
</dbReference>
<evidence type="ECO:0000313" key="3">
    <source>
        <dbReference type="Proteomes" id="UP000507536"/>
    </source>
</evidence>
<protein>
    <submittedName>
        <fullName evidence="2">Plasmodium variant antigen protein Cir/Yir/Bir, putative</fullName>
    </submittedName>
</protein>
<evidence type="ECO:0000313" key="2">
    <source>
        <dbReference type="EMBL" id="SCL99836.1"/>
    </source>
</evidence>
<sequence length="315" mass="36787">MIKEVCDAFKVIDKFIWVERKGAVDVVQYNDLIKAYCPLKDNSRNNECHSYDEMISSIVLFFLKYFEISYDYNDDLKNDKLVEYAILWLSYKLNQHSQRGIKTLNDFYTKHIEKNEKYNEKINKASDNKTYKDVINKKNNFMSMNINDISQFYDALKSLCGMYNELDAKNNNCAKCSKDAKEFVEKYNELNENSDVTRNSSYSQILSSLFNDYSNFKSYRAEKCSGCNDVSTLLDIKAPQNPAQISVESVVEISEATSSSSSIASKLIPVLLTFTIPFFLGIAYKYSLFGFDKRFQRQYLREKLKKIKRKMNNYI</sequence>
<dbReference type="AlphaFoldDB" id="A0A1C6X8X1"/>
<proteinExistence type="predicted"/>
<organism evidence="2 3">
    <name type="scientific">Plasmodium chabaudi adami</name>
    <dbReference type="NCBI Taxonomy" id="5826"/>
    <lineage>
        <taxon>Eukaryota</taxon>
        <taxon>Sar</taxon>
        <taxon>Alveolata</taxon>
        <taxon>Apicomplexa</taxon>
        <taxon>Aconoidasida</taxon>
        <taxon>Haemosporida</taxon>
        <taxon>Plasmodiidae</taxon>
        <taxon>Plasmodium</taxon>
        <taxon>Plasmodium (Vinckeia)</taxon>
    </lineage>
</organism>
<dbReference type="Proteomes" id="UP000507536">
    <property type="component" value="Chromosome 2"/>
</dbReference>
<dbReference type="NCBIfam" id="TIGR01590">
    <property type="entry name" value="yir-bir-cir_Pla"/>
    <property type="match status" value="1"/>
</dbReference>
<accession>A0A1C6X8X1</accession>